<organism evidence="1 2">
    <name type="scientific">Trifolium medium</name>
    <dbReference type="NCBI Taxonomy" id="97028"/>
    <lineage>
        <taxon>Eukaryota</taxon>
        <taxon>Viridiplantae</taxon>
        <taxon>Streptophyta</taxon>
        <taxon>Embryophyta</taxon>
        <taxon>Tracheophyta</taxon>
        <taxon>Spermatophyta</taxon>
        <taxon>Magnoliopsida</taxon>
        <taxon>eudicotyledons</taxon>
        <taxon>Gunneridae</taxon>
        <taxon>Pentapetalae</taxon>
        <taxon>rosids</taxon>
        <taxon>fabids</taxon>
        <taxon>Fabales</taxon>
        <taxon>Fabaceae</taxon>
        <taxon>Papilionoideae</taxon>
        <taxon>50 kb inversion clade</taxon>
        <taxon>NPAAA clade</taxon>
        <taxon>Hologalegina</taxon>
        <taxon>IRL clade</taxon>
        <taxon>Trifolieae</taxon>
        <taxon>Trifolium</taxon>
    </lineage>
</organism>
<evidence type="ECO:0000313" key="2">
    <source>
        <dbReference type="Proteomes" id="UP000265520"/>
    </source>
</evidence>
<keyword evidence="2" id="KW-1185">Reference proteome</keyword>
<dbReference type="AlphaFoldDB" id="A0A392WD58"/>
<feature type="non-terminal residue" evidence="1">
    <location>
        <position position="45"/>
    </location>
</feature>
<protein>
    <submittedName>
        <fullName evidence="1">Uncharacterized protein</fullName>
    </submittedName>
</protein>
<dbReference type="Proteomes" id="UP000265520">
    <property type="component" value="Unassembled WGS sequence"/>
</dbReference>
<proteinExistence type="predicted"/>
<accession>A0A392WD58</accession>
<reference evidence="1 2" key="1">
    <citation type="journal article" date="2018" name="Front. Plant Sci.">
        <title>Red Clover (Trifolium pratense) and Zigzag Clover (T. medium) - A Picture of Genomic Similarities and Differences.</title>
        <authorList>
            <person name="Dluhosova J."/>
            <person name="Istvanek J."/>
            <person name="Nedelnik J."/>
            <person name="Repkova J."/>
        </authorList>
    </citation>
    <scope>NUCLEOTIDE SEQUENCE [LARGE SCALE GENOMIC DNA]</scope>
    <source>
        <strain evidence="2">cv. 10/8</strain>
        <tissue evidence="1">Leaf</tissue>
    </source>
</reference>
<dbReference type="EMBL" id="LXQA011451148">
    <property type="protein sequence ID" value="MCI97679.1"/>
    <property type="molecule type" value="Genomic_DNA"/>
</dbReference>
<evidence type="ECO:0000313" key="1">
    <source>
        <dbReference type="EMBL" id="MCI97679.1"/>
    </source>
</evidence>
<sequence>MVKSPQNALFCVHVARRGSVSPGEVLGDRCRQWSLVSLAEAKLTD</sequence>
<comment type="caution">
    <text evidence="1">The sequence shown here is derived from an EMBL/GenBank/DDBJ whole genome shotgun (WGS) entry which is preliminary data.</text>
</comment>
<name>A0A392WD58_9FABA</name>